<reference evidence="1" key="1">
    <citation type="submission" date="2021-03" db="EMBL/GenBank/DDBJ databases">
        <authorList>
            <consortium name="Genoscope - CEA"/>
            <person name="William W."/>
        </authorList>
    </citation>
    <scope>NUCLEOTIDE SEQUENCE</scope>
    <source>
        <strain evidence="1">Doubled-haploid Pahang</strain>
    </source>
</reference>
<gene>
    <name evidence="1" type="ORF">GSMUA_330940.1</name>
</gene>
<name>A0A8D7AS61_MUSAM</name>
<proteinExistence type="predicted"/>
<dbReference type="AlphaFoldDB" id="A0A8D7AS61"/>
<accession>A0A8D7AS61</accession>
<feature type="non-terminal residue" evidence="1">
    <location>
        <position position="1"/>
    </location>
</feature>
<dbReference type="EMBL" id="HG996476">
    <property type="protein sequence ID" value="CAG1854868.1"/>
    <property type="molecule type" value="Genomic_DNA"/>
</dbReference>
<sequence length="48" mass="5702">QTSPIYHFKFSISREMFIFLKVKARSPNKIWSMQVTSKIMFAGYNLQT</sequence>
<protein>
    <submittedName>
        <fullName evidence="1">(wild Malaysian banana) hypothetical protein</fullName>
    </submittedName>
</protein>
<evidence type="ECO:0000313" key="1">
    <source>
        <dbReference type="EMBL" id="CAG1854868.1"/>
    </source>
</evidence>
<organism evidence="1">
    <name type="scientific">Musa acuminata subsp. malaccensis</name>
    <name type="common">Wild banana</name>
    <name type="synonym">Musa malaccensis</name>
    <dbReference type="NCBI Taxonomy" id="214687"/>
    <lineage>
        <taxon>Eukaryota</taxon>
        <taxon>Viridiplantae</taxon>
        <taxon>Streptophyta</taxon>
        <taxon>Embryophyta</taxon>
        <taxon>Tracheophyta</taxon>
        <taxon>Spermatophyta</taxon>
        <taxon>Magnoliopsida</taxon>
        <taxon>Liliopsida</taxon>
        <taxon>Zingiberales</taxon>
        <taxon>Musaceae</taxon>
        <taxon>Musa</taxon>
    </lineage>
</organism>